<gene>
    <name evidence="1" type="ORF">Cflav_PD1047</name>
</gene>
<accession>B9XNV8</accession>
<reference evidence="1 2" key="1">
    <citation type="journal article" date="2011" name="J. Bacteriol.">
        <title>Genome sequence of 'Pedosphaera parvula' Ellin514, an aerobic Verrucomicrobial isolate from pasture soil.</title>
        <authorList>
            <person name="Kant R."/>
            <person name="van Passel M.W."/>
            <person name="Sangwan P."/>
            <person name="Palva A."/>
            <person name="Lucas S."/>
            <person name="Copeland A."/>
            <person name="Lapidus A."/>
            <person name="Glavina Del Rio T."/>
            <person name="Dalin E."/>
            <person name="Tice H."/>
            <person name="Bruce D."/>
            <person name="Goodwin L."/>
            <person name="Pitluck S."/>
            <person name="Chertkov O."/>
            <person name="Larimer F.W."/>
            <person name="Land M.L."/>
            <person name="Hauser L."/>
            <person name="Brettin T.S."/>
            <person name="Detter J.C."/>
            <person name="Han S."/>
            <person name="de Vos W.M."/>
            <person name="Janssen P.H."/>
            <person name="Smidt H."/>
        </authorList>
    </citation>
    <scope>NUCLEOTIDE SEQUENCE [LARGE SCALE GENOMIC DNA]</scope>
    <source>
        <strain evidence="1 2">Ellin514</strain>
    </source>
</reference>
<dbReference type="Proteomes" id="UP000003688">
    <property type="component" value="Unassembled WGS sequence"/>
</dbReference>
<sequence precursor="true">MAEDLEARLFRRTLAVLLVARGCSFVEAAEIAGLSVKFAGGFNVFGYGTQKRNSPSCGLVIGLKPFKRGQGISRLRGSE</sequence>
<dbReference type="EMBL" id="ABOX02000043">
    <property type="protein sequence ID" value="EEF58424.1"/>
    <property type="molecule type" value="Genomic_DNA"/>
</dbReference>
<dbReference type="STRING" id="320771.Cflav_PD1047"/>
<organism evidence="1 2">
    <name type="scientific">Pedosphaera parvula (strain Ellin514)</name>
    <dbReference type="NCBI Taxonomy" id="320771"/>
    <lineage>
        <taxon>Bacteria</taxon>
        <taxon>Pseudomonadati</taxon>
        <taxon>Verrucomicrobiota</taxon>
        <taxon>Pedosphaerae</taxon>
        <taxon>Pedosphaerales</taxon>
        <taxon>Pedosphaeraceae</taxon>
        <taxon>Pedosphaera</taxon>
    </lineage>
</organism>
<evidence type="ECO:0000313" key="1">
    <source>
        <dbReference type="EMBL" id="EEF58424.1"/>
    </source>
</evidence>
<evidence type="ECO:0000313" key="2">
    <source>
        <dbReference type="Proteomes" id="UP000003688"/>
    </source>
</evidence>
<name>B9XNV8_PEDPL</name>
<dbReference type="AlphaFoldDB" id="B9XNV8"/>
<proteinExistence type="predicted"/>
<keyword evidence="2" id="KW-1185">Reference proteome</keyword>
<comment type="caution">
    <text evidence="1">The sequence shown here is derived from an EMBL/GenBank/DDBJ whole genome shotgun (WGS) entry which is preliminary data.</text>
</comment>
<protein>
    <submittedName>
        <fullName evidence="1">Uncharacterized protein</fullName>
    </submittedName>
</protein>